<proteinExistence type="predicted"/>
<dbReference type="PANTHER" id="PTHR40407">
    <property type="entry name" value="MEMBRANE PROTEIN-LIKE PROTEIN"/>
    <property type="match status" value="1"/>
</dbReference>
<dbReference type="RefSeq" id="WP_221304214.1">
    <property type="nucleotide sequence ID" value="NZ_JACHHZ010000003.1"/>
</dbReference>
<comment type="caution">
    <text evidence="3">The sequence shown here is derived from an EMBL/GenBank/DDBJ whole genome shotgun (WGS) entry which is preliminary data.</text>
</comment>
<feature type="domain" description="Heparan-alpha-glucosaminide N-acetyltransferase catalytic" evidence="2">
    <location>
        <begin position="27"/>
        <end position="235"/>
    </location>
</feature>
<evidence type="ECO:0000256" key="1">
    <source>
        <dbReference type="SAM" id="Phobius"/>
    </source>
</evidence>
<evidence type="ECO:0000313" key="4">
    <source>
        <dbReference type="Proteomes" id="UP000588068"/>
    </source>
</evidence>
<reference evidence="3 4" key="1">
    <citation type="submission" date="2020-08" db="EMBL/GenBank/DDBJ databases">
        <title>Genomic Encyclopedia of Type Strains, Phase IV (KMG-IV): sequencing the most valuable type-strain genomes for metagenomic binning, comparative biology and taxonomic classification.</title>
        <authorList>
            <person name="Goeker M."/>
        </authorList>
    </citation>
    <scope>NUCLEOTIDE SEQUENCE [LARGE SCALE GENOMIC DNA]</scope>
    <source>
        <strain evidence="3 4">DSM 26723</strain>
    </source>
</reference>
<protein>
    <submittedName>
        <fullName evidence="3">Putative membrane protein</fullName>
    </submittedName>
</protein>
<evidence type="ECO:0000259" key="2">
    <source>
        <dbReference type="Pfam" id="PF07786"/>
    </source>
</evidence>
<dbReference type="PANTHER" id="PTHR40407:SF1">
    <property type="entry name" value="HEPARAN-ALPHA-GLUCOSAMINIDE N-ACETYLTRANSFERASE CATALYTIC DOMAIN-CONTAINING PROTEIN"/>
    <property type="match status" value="1"/>
</dbReference>
<evidence type="ECO:0000313" key="3">
    <source>
        <dbReference type="EMBL" id="MBB6094150.1"/>
    </source>
</evidence>
<feature type="transmembrane region" description="Helical" evidence="1">
    <location>
        <begin position="284"/>
        <end position="302"/>
    </location>
</feature>
<dbReference type="Pfam" id="PF07786">
    <property type="entry name" value="HGSNAT_cat"/>
    <property type="match status" value="1"/>
</dbReference>
<dbReference type="AlphaFoldDB" id="A0A841HPI2"/>
<feature type="transmembrane region" description="Helical" evidence="1">
    <location>
        <begin position="106"/>
        <end position="125"/>
    </location>
</feature>
<feature type="transmembrane region" description="Helical" evidence="1">
    <location>
        <begin position="131"/>
        <end position="154"/>
    </location>
</feature>
<feature type="transmembrane region" description="Helical" evidence="1">
    <location>
        <begin position="73"/>
        <end position="94"/>
    </location>
</feature>
<feature type="transmembrane region" description="Helical" evidence="1">
    <location>
        <begin position="203"/>
        <end position="224"/>
    </location>
</feature>
<accession>A0A841HPI2</accession>
<keyword evidence="1" id="KW-0472">Membrane</keyword>
<feature type="transmembrane region" description="Helical" evidence="1">
    <location>
        <begin position="161"/>
        <end position="183"/>
    </location>
</feature>
<feature type="transmembrane region" description="Helical" evidence="1">
    <location>
        <begin position="365"/>
        <end position="387"/>
    </location>
</feature>
<feature type="transmembrane region" description="Helical" evidence="1">
    <location>
        <begin position="236"/>
        <end position="253"/>
    </location>
</feature>
<dbReference type="Proteomes" id="UP000588068">
    <property type="component" value="Unassembled WGS sequence"/>
</dbReference>
<feature type="transmembrane region" description="Helical" evidence="1">
    <location>
        <begin position="323"/>
        <end position="345"/>
    </location>
</feature>
<gene>
    <name evidence="3" type="ORF">HNQ60_003031</name>
</gene>
<sequence length="405" mass="44526">MSSTPFDATPMAADRHAASAVVHARTRLQSIDVVRGLVMVLMTLDHVRHYFTDARFDPLDPALTNGALYVTRWVTHLCAPTFVFLAGVSAFLMAQRMTPQELSRFLLTRGLWLVFLEFTIVNLSFTFDLGYANGIFFQVMWAIGASMVALAALIRLPVTAILAIGVAIVAGHNLLDGIAPSQFGTLAPLWNLLHAAGPVPFGFVAYPVLPWIGVMALGYVAGAVYRRDAATRQQMLIAGGCTALILFIALRLLNGYGDLDAWSVQPTFAQTLYSFFDVEKYPPSLLYILATLGIASLLLAAAERIEQGPAGGALQVLRTYGRVPLFFYVLHIVLAHLSAAVIGLVSGFGTEGLFVHSIFSLPEDWGFSLPMVYVAWLAVMIVSYPLCRWFCDLKQRRNDWWLSYL</sequence>
<keyword evidence="4" id="KW-1185">Reference proteome</keyword>
<dbReference type="InterPro" id="IPR012429">
    <property type="entry name" value="HGSNAT_cat"/>
</dbReference>
<keyword evidence="1" id="KW-1133">Transmembrane helix</keyword>
<organism evidence="3 4">
    <name type="scientific">Povalibacter uvarum</name>
    <dbReference type="NCBI Taxonomy" id="732238"/>
    <lineage>
        <taxon>Bacteria</taxon>
        <taxon>Pseudomonadati</taxon>
        <taxon>Pseudomonadota</taxon>
        <taxon>Gammaproteobacteria</taxon>
        <taxon>Steroidobacterales</taxon>
        <taxon>Steroidobacteraceae</taxon>
        <taxon>Povalibacter</taxon>
    </lineage>
</organism>
<name>A0A841HPI2_9GAMM</name>
<keyword evidence="1" id="KW-0812">Transmembrane</keyword>
<dbReference type="EMBL" id="JACHHZ010000003">
    <property type="protein sequence ID" value="MBB6094150.1"/>
    <property type="molecule type" value="Genomic_DNA"/>
</dbReference>